<feature type="compositionally biased region" description="Polar residues" evidence="1">
    <location>
        <begin position="12"/>
        <end position="22"/>
    </location>
</feature>
<name>A0A0S4LAH0_9BACT</name>
<protein>
    <submittedName>
        <fullName evidence="2">Uncharacterized protein</fullName>
    </submittedName>
</protein>
<reference evidence="3" key="1">
    <citation type="submission" date="2015-10" db="EMBL/GenBank/DDBJ databases">
        <authorList>
            <person name="Luecker S."/>
            <person name="Luecker S."/>
        </authorList>
    </citation>
    <scope>NUCLEOTIDE SEQUENCE [LARGE SCALE GENOMIC DNA]</scope>
</reference>
<organism evidence="2 3">
    <name type="scientific">Candidatus Nitrospira nitrificans</name>
    <dbReference type="NCBI Taxonomy" id="1742973"/>
    <lineage>
        <taxon>Bacteria</taxon>
        <taxon>Pseudomonadati</taxon>
        <taxon>Nitrospirota</taxon>
        <taxon>Nitrospiria</taxon>
        <taxon>Nitrospirales</taxon>
        <taxon>Nitrospiraceae</taxon>
        <taxon>Nitrospira</taxon>
    </lineage>
</organism>
<feature type="region of interest" description="Disordered" evidence="1">
    <location>
        <begin position="1"/>
        <end position="22"/>
    </location>
</feature>
<evidence type="ECO:0000256" key="1">
    <source>
        <dbReference type="SAM" id="MobiDB-lite"/>
    </source>
</evidence>
<dbReference type="STRING" id="1742973.COMA2_110120"/>
<proteinExistence type="predicted"/>
<gene>
    <name evidence="2" type="ORF">COMA2_110120</name>
</gene>
<accession>A0A0S4LAH0</accession>
<evidence type="ECO:0000313" key="2">
    <source>
        <dbReference type="EMBL" id="CUS32843.1"/>
    </source>
</evidence>
<sequence length="39" mass="4402">MLEAWSPKLAQAGNNKNMSENIDVNRDIASPFLFKEPQP</sequence>
<dbReference type="Proteomes" id="UP000198736">
    <property type="component" value="Unassembled WGS sequence"/>
</dbReference>
<dbReference type="AlphaFoldDB" id="A0A0S4LAH0"/>
<dbReference type="EMBL" id="CZPZ01000003">
    <property type="protein sequence ID" value="CUS32843.1"/>
    <property type="molecule type" value="Genomic_DNA"/>
</dbReference>
<keyword evidence="3" id="KW-1185">Reference proteome</keyword>
<evidence type="ECO:0000313" key="3">
    <source>
        <dbReference type="Proteomes" id="UP000198736"/>
    </source>
</evidence>